<evidence type="ECO:0000313" key="2">
    <source>
        <dbReference type="Proteomes" id="UP000664781"/>
    </source>
</evidence>
<protein>
    <submittedName>
        <fullName evidence="1">DUF1036 domain-containing protein</fullName>
    </submittedName>
</protein>
<dbReference type="Pfam" id="PF06282">
    <property type="entry name" value="DUF1036"/>
    <property type="match status" value="1"/>
</dbReference>
<dbReference type="AlphaFoldDB" id="A0A939FM81"/>
<dbReference type="RefSeq" id="WP_086574735.1">
    <property type="nucleotide sequence ID" value="NZ_JAFMOF010000003.1"/>
</dbReference>
<keyword evidence="2" id="KW-1185">Reference proteome</keyword>
<proteinExistence type="predicted"/>
<accession>A0A939FM81</accession>
<dbReference type="InterPro" id="IPR009380">
    <property type="entry name" value="DUF1036"/>
</dbReference>
<sequence>MLRLCNNYSTLTATAFIMRNLDCPDRWLKFGWFNLQPGECRDIYSGCASAVNRFWYFHAEAIDGSFWAGQFEYCVQDPAFQWCLNRCDPGGYIAGFRELDVNSFCNFTLTLSA</sequence>
<gene>
    <name evidence="1" type="ORF">J1792_19050</name>
</gene>
<reference evidence="1" key="1">
    <citation type="submission" date="2021-03" db="EMBL/GenBank/DDBJ databases">
        <title>Streptomyces strains.</title>
        <authorList>
            <person name="Lund M.B."/>
            <person name="Toerring T."/>
        </authorList>
    </citation>
    <scope>NUCLEOTIDE SEQUENCE</scope>
    <source>
        <strain evidence="1">JCM 4242</strain>
    </source>
</reference>
<dbReference type="Proteomes" id="UP000664781">
    <property type="component" value="Unassembled WGS sequence"/>
</dbReference>
<evidence type="ECO:0000313" key="1">
    <source>
        <dbReference type="EMBL" id="MBO0654796.1"/>
    </source>
</evidence>
<dbReference type="EMBL" id="JAFMOF010000003">
    <property type="protein sequence ID" value="MBO0654796.1"/>
    <property type="molecule type" value="Genomic_DNA"/>
</dbReference>
<name>A0A939FM81_9ACTN</name>
<organism evidence="1 2">
    <name type="scientific">Streptomyces triculaminicus</name>
    <dbReference type="NCBI Taxonomy" id="2816232"/>
    <lineage>
        <taxon>Bacteria</taxon>
        <taxon>Bacillati</taxon>
        <taxon>Actinomycetota</taxon>
        <taxon>Actinomycetes</taxon>
        <taxon>Kitasatosporales</taxon>
        <taxon>Streptomycetaceae</taxon>
        <taxon>Streptomyces</taxon>
    </lineage>
</organism>
<comment type="caution">
    <text evidence="1">The sequence shown here is derived from an EMBL/GenBank/DDBJ whole genome shotgun (WGS) entry which is preliminary data.</text>
</comment>